<sequence>MAAIEGDVGRNRHRDRRATFLLAAAAAIAATAMSGADEISNDSPQTALTTACLSEQYLLKKLKDVEDKAKAAKQAMEENRRTANIWLLKSFDTATQADDRLAFTILAAAGMAKTVEDAQTVKILENAAQQAAEAVHIRVGALELTASLNKGSISTDIDLLTDGTSTTSNHDVTLKPTQPATSGCRLTAAGKIADGGRDYIDKTTTKIALVAETKLRNLALSDKPQLKCVKDNSGGTGTWTKSSNYIGCSDQNSGGSTQGKIQLIMQRSKLYSDLKATATDLKTQGADGSCGTGGGDTNVIWKDDKTLTARLCQGLAATSVVTKLEHLTPESLATLPGLTDAIKALYGEQGTANGKLAATIATVFGTDSQDFKKKYIAQPQQQRVATVNGDKAGTDQLATLVTSSAIASAIAGLRKAEILNRQETVTASNDEQKDSEKKTATGGKAEEKKDGDNKTATDAKASNSLLIKTSPLWLAFLLF</sequence>
<dbReference type="AlphaFoldDB" id="A0A1J0R420"/>
<proteinExistence type="predicted"/>
<feature type="compositionally biased region" description="Basic and acidic residues" evidence="1">
    <location>
        <begin position="430"/>
        <end position="457"/>
    </location>
</feature>
<dbReference type="VEuPathDB" id="TriTrypDB:Tb11.v5.0296"/>
<name>A0A1J0R420_9TRYP</name>
<reference evidence="2" key="1">
    <citation type="submission" date="2016-08" db="EMBL/GenBank/DDBJ databases">
        <title>VSG repertoire of Trypanosoma brucei EATRO 1125.</title>
        <authorList>
            <person name="Cross G.A."/>
        </authorList>
    </citation>
    <scope>NUCLEOTIDE SEQUENCE</scope>
    <source>
        <strain evidence="2">EATRO 1125</strain>
    </source>
</reference>
<dbReference type="EMBL" id="KX698622">
    <property type="protein sequence ID" value="APD72578.1"/>
    <property type="molecule type" value="Genomic_DNA"/>
</dbReference>
<evidence type="ECO:0000313" key="2">
    <source>
        <dbReference type="EMBL" id="APD72578.1"/>
    </source>
</evidence>
<organism evidence="2">
    <name type="scientific">Trypanosoma brucei</name>
    <dbReference type="NCBI Taxonomy" id="5691"/>
    <lineage>
        <taxon>Eukaryota</taxon>
        <taxon>Discoba</taxon>
        <taxon>Euglenozoa</taxon>
        <taxon>Kinetoplastea</taxon>
        <taxon>Metakinetoplastina</taxon>
        <taxon>Trypanosomatida</taxon>
        <taxon>Trypanosomatidae</taxon>
        <taxon>Trypanosoma</taxon>
    </lineage>
</organism>
<accession>A0A1J0R420</accession>
<dbReference type="VEuPathDB" id="TriTrypDB:Tb427_000453500"/>
<evidence type="ECO:0000256" key="1">
    <source>
        <dbReference type="SAM" id="MobiDB-lite"/>
    </source>
</evidence>
<feature type="region of interest" description="Disordered" evidence="1">
    <location>
        <begin position="424"/>
        <end position="461"/>
    </location>
</feature>
<protein>
    <submittedName>
        <fullName evidence="2">Variant surface glycoprotein 1125.25</fullName>
    </submittedName>
</protein>